<comment type="caution">
    <text evidence="1">The sequence shown here is derived from an EMBL/GenBank/DDBJ whole genome shotgun (WGS) entry which is preliminary data.</text>
</comment>
<dbReference type="EMBL" id="JAUEPT010000024">
    <property type="protein sequence ID" value="KAK0442868.1"/>
    <property type="molecule type" value="Genomic_DNA"/>
</dbReference>
<organism evidence="1 2">
    <name type="scientific">Armillaria borealis</name>
    <dbReference type="NCBI Taxonomy" id="47425"/>
    <lineage>
        <taxon>Eukaryota</taxon>
        <taxon>Fungi</taxon>
        <taxon>Dikarya</taxon>
        <taxon>Basidiomycota</taxon>
        <taxon>Agaricomycotina</taxon>
        <taxon>Agaricomycetes</taxon>
        <taxon>Agaricomycetidae</taxon>
        <taxon>Agaricales</taxon>
        <taxon>Marasmiineae</taxon>
        <taxon>Physalacriaceae</taxon>
        <taxon>Armillaria</taxon>
    </lineage>
</organism>
<protein>
    <submittedName>
        <fullName evidence="1">Uncharacterized protein</fullName>
    </submittedName>
</protein>
<evidence type="ECO:0000313" key="2">
    <source>
        <dbReference type="Proteomes" id="UP001175226"/>
    </source>
</evidence>
<sequence>MLRGVNLSGSSKLPVNHDIDVFPAEHQTVTFVGRPSLWRKPMIISLGYNDGDLPSVYLAST</sequence>
<dbReference type="Proteomes" id="UP001175226">
    <property type="component" value="Unassembled WGS sequence"/>
</dbReference>
<dbReference type="AlphaFoldDB" id="A0AA39JHR5"/>
<gene>
    <name evidence="1" type="ORF">EV421DRAFT_1806542</name>
</gene>
<keyword evidence="2" id="KW-1185">Reference proteome</keyword>
<name>A0AA39JHR5_9AGAR</name>
<reference evidence="1" key="1">
    <citation type="submission" date="2023-06" db="EMBL/GenBank/DDBJ databases">
        <authorList>
            <consortium name="Lawrence Berkeley National Laboratory"/>
            <person name="Ahrendt S."/>
            <person name="Sahu N."/>
            <person name="Indic B."/>
            <person name="Wong-Bajracharya J."/>
            <person name="Merenyi Z."/>
            <person name="Ke H.-M."/>
            <person name="Monk M."/>
            <person name="Kocsube S."/>
            <person name="Drula E."/>
            <person name="Lipzen A."/>
            <person name="Balint B."/>
            <person name="Henrissat B."/>
            <person name="Andreopoulos B."/>
            <person name="Martin F.M."/>
            <person name="Harder C.B."/>
            <person name="Rigling D."/>
            <person name="Ford K.L."/>
            <person name="Foster G.D."/>
            <person name="Pangilinan J."/>
            <person name="Papanicolaou A."/>
            <person name="Barry K."/>
            <person name="LaButti K."/>
            <person name="Viragh M."/>
            <person name="Koriabine M."/>
            <person name="Yan M."/>
            <person name="Riley R."/>
            <person name="Champramary S."/>
            <person name="Plett K.L."/>
            <person name="Tsai I.J."/>
            <person name="Slot J."/>
            <person name="Sipos G."/>
            <person name="Plett J."/>
            <person name="Nagy L.G."/>
            <person name="Grigoriev I.V."/>
        </authorList>
    </citation>
    <scope>NUCLEOTIDE SEQUENCE</scope>
    <source>
        <strain evidence="1">FPL87.14</strain>
    </source>
</reference>
<evidence type="ECO:0000313" key="1">
    <source>
        <dbReference type="EMBL" id="KAK0442868.1"/>
    </source>
</evidence>
<accession>A0AA39JHR5</accession>
<proteinExistence type="predicted"/>